<feature type="compositionally biased region" description="Acidic residues" evidence="4">
    <location>
        <begin position="1115"/>
        <end position="1141"/>
    </location>
</feature>
<dbReference type="STRING" id="1314781.A0A165G637"/>
<dbReference type="GO" id="GO:0006508">
    <property type="term" value="P:proteolysis"/>
    <property type="evidence" value="ECO:0007669"/>
    <property type="project" value="UniProtKB-KW"/>
</dbReference>
<evidence type="ECO:0000256" key="3">
    <source>
        <dbReference type="ARBA" id="ARBA00022801"/>
    </source>
</evidence>
<evidence type="ECO:0000259" key="6">
    <source>
        <dbReference type="Pfam" id="PF18802"/>
    </source>
</evidence>
<name>A0A165G637_EXIGL</name>
<evidence type="ECO:0000256" key="4">
    <source>
        <dbReference type="SAM" id="MobiDB-lite"/>
    </source>
</evidence>
<dbReference type="InParanoid" id="A0A165G637"/>
<accession>A0A165G637</accession>
<dbReference type="PANTHER" id="PTHR33096:SF1">
    <property type="entry name" value="CXC1-LIKE CYSTEINE CLUSTER ASSOCIATED WITH KDZ TRANSPOSASES DOMAIN-CONTAINING PROTEIN"/>
    <property type="match status" value="1"/>
</dbReference>
<feature type="compositionally biased region" description="Basic and acidic residues" evidence="4">
    <location>
        <begin position="390"/>
        <end position="400"/>
    </location>
</feature>
<feature type="region of interest" description="Disordered" evidence="4">
    <location>
        <begin position="1"/>
        <end position="44"/>
    </location>
</feature>
<evidence type="ECO:0000256" key="1">
    <source>
        <dbReference type="ARBA" id="ARBA00005234"/>
    </source>
</evidence>
<gene>
    <name evidence="7" type="ORF">EXIGLDRAFT_771164</name>
</gene>
<evidence type="ECO:0000313" key="7">
    <source>
        <dbReference type="EMBL" id="KZV90036.1"/>
    </source>
</evidence>
<dbReference type="SUPFAM" id="SSF54001">
    <property type="entry name" value="Cysteine proteinases"/>
    <property type="match status" value="1"/>
</dbReference>
<evidence type="ECO:0008006" key="9">
    <source>
        <dbReference type="Google" id="ProtNLM"/>
    </source>
</evidence>
<dbReference type="PANTHER" id="PTHR33096">
    <property type="entry name" value="CXC2 DOMAIN-CONTAINING PROTEIN"/>
    <property type="match status" value="1"/>
</dbReference>
<feature type="compositionally biased region" description="Polar residues" evidence="4">
    <location>
        <begin position="1150"/>
        <end position="1166"/>
    </location>
</feature>
<comment type="similarity">
    <text evidence="1">Belongs to the peptidase C48 family.</text>
</comment>
<dbReference type="GO" id="GO:0008234">
    <property type="term" value="F:cysteine-type peptidase activity"/>
    <property type="evidence" value="ECO:0007669"/>
    <property type="project" value="InterPro"/>
</dbReference>
<feature type="compositionally biased region" description="Basic and acidic residues" evidence="4">
    <location>
        <begin position="421"/>
        <end position="435"/>
    </location>
</feature>
<dbReference type="Proteomes" id="UP000077266">
    <property type="component" value="Unassembled WGS sequence"/>
</dbReference>
<keyword evidence="3" id="KW-0378">Hydrolase</keyword>
<dbReference type="InterPro" id="IPR038765">
    <property type="entry name" value="Papain-like_cys_pep_sf"/>
</dbReference>
<proteinExistence type="inferred from homology"/>
<dbReference type="GO" id="GO:0019783">
    <property type="term" value="F:ubiquitin-like protein peptidase activity"/>
    <property type="evidence" value="ECO:0007669"/>
    <property type="project" value="UniProtKB-ARBA"/>
</dbReference>
<dbReference type="OrthoDB" id="3364670at2759"/>
<feature type="region of interest" description="Disordered" evidence="4">
    <location>
        <begin position="1074"/>
        <end position="1166"/>
    </location>
</feature>
<feature type="region of interest" description="Disordered" evidence="4">
    <location>
        <begin position="1178"/>
        <end position="1234"/>
    </location>
</feature>
<dbReference type="InterPro" id="IPR041320">
    <property type="entry name" value="CxC1"/>
</dbReference>
<feature type="domain" description="CxC1-like cysteine cluster associated with KDZ transposases" evidence="6">
    <location>
        <begin position="184"/>
        <end position="267"/>
    </location>
</feature>
<evidence type="ECO:0000256" key="2">
    <source>
        <dbReference type="ARBA" id="ARBA00022670"/>
    </source>
</evidence>
<feature type="compositionally biased region" description="Polar residues" evidence="4">
    <location>
        <begin position="30"/>
        <end position="43"/>
    </location>
</feature>
<reference evidence="7 8" key="1">
    <citation type="journal article" date="2016" name="Mol. Biol. Evol.">
        <title>Comparative Genomics of Early-Diverging Mushroom-Forming Fungi Provides Insights into the Origins of Lignocellulose Decay Capabilities.</title>
        <authorList>
            <person name="Nagy L.G."/>
            <person name="Riley R."/>
            <person name="Tritt A."/>
            <person name="Adam C."/>
            <person name="Daum C."/>
            <person name="Floudas D."/>
            <person name="Sun H."/>
            <person name="Yadav J.S."/>
            <person name="Pangilinan J."/>
            <person name="Larsson K.H."/>
            <person name="Matsuura K."/>
            <person name="Barry K."/>
            <person name="Labutti K."/>
            <person name="Kuo R."/>
            <person name="Ohm R.A."/>
            <person name="Bhattacharya S.S."/>
            <person name="Shirouzu T."/>
            <person name="Yoshinaga Y."/>
            <person name="Martin F.M."/>
            <person name="Grigoriev I.V."/>
            <person name="Hibbett D.S."/>
        </authorList>
    </citation>
    <scope>NUCLEOTIDE SEQUENCE [LARGE SCALE GENOMIC DNA]</scope>
    <source>
        <strain evidence="7 8">HHB12029</strain>
    </source>
</reference>
<feature type="region of interest" description="Disordered" evidence="4">
    <location>
        <begin position="338"/>
        <end position="448"/>
    </location>
</feature>
<feature type="compositionally biased region" description="Low complexity" evidence="4">
    <location>
        <begin position="402"/>
        <end position="415"/>
    </location>
</feature>
<feature type="compositionally biased region" description="Acidic residues" evidence="4">
    <location>
        <begin position="1082"/>
        <end position="1094"/>
    </location>
</feature>
<keyword evidence="8" id="KW-1185">Reference proteome</keyword>
<feature type="domain" description="Ubiquitin-like protease family profile" evidence="5">
    <location>
        <begin position="1350"/>
        <end position="1455"/>
    </location>
</feature>
<evidence type="ECO:0000259" key="5">
    <source>
        <dbReference type="Pfam" id="PF02902"/>
    </source>
</evidence>
<feature type="compositionally biased region" description="Low complexity" evidence="4">
    <location>
        <begin position="346"/>
        <end position="361"/>
    </location>
</feature>
<feature type="compositionally biased region" description="Basic and acidic residues" evidence="4">
    <location>
        <begin position="1204"/>
        <end position="1227"/>
    </location>
</feature>
<dbReference type="Pfam" id="PF18802">
    <property type="entry name" value="CxC1"/>
    <property type="match status" value="1"/>
</dbReference>
<feature type="compositionally biased region" description="Polar residues" evidence="4">
    <location>
        <begin position="1178"/>
        <end position="1190"/>
    </location>
</feature>
<dbReference type="Gene3D" id="3.40.395.10">
    <property type="entry name" value="Adenoviral Proteinase, Chain A"/>
    <property type="match status" value="1"/>
</dbReference>
<evidence type="ECO:0000313" key="8">
    <source>
        <dbReference type="Proteomes" id="UP000077266"/>
    </source>
</evidence>
<feature type="compositionally biased region" description="Basic residues" evidence="4">
    <location>
        <begin position="1"/>
        <end position="15"/>
    </location>
</feature>
<dbReference type="Pfam" id="PF02902">
    <property type="entry name" value="Peptidase_C48"/>
    <property type="match status" value="1"/>
</dbReference>
<keyword evidence="2" id="KW-0645">Protease</keyword>
<organism evidence="7 8">
    <name type="scientific">Exidia glandulosa HHB12029</name>
    <dbReference type="NCBI Taxonomy" id="1314781"/>
    <lineage>
        <taxon>Eukaryota</taxon>
        <taxon>Fungi</taxon>
        <taxon>Dikarya</taxon>
        <taxon>Basidiomycota</taxon>
        <taxon>Agaricomycotina</taxon>
        <taxon>Agaricomycetes</taxon>
        <taxon>Auriculariales</taxon>
        <taxon>Exidiaceae</taxon>
        <taxon>Exidia</taxon>
    </lineage>
</organism>
<sequence>MSDKPTRHRKNRNAAKRVQERMSGNGARGDTSTSSTAGTQVSNADFGMIPLAEAQKVKRMRDEPKLPKHVAMETPNGQQFVHLPGLPPSSTPGVSAFDALFKSRRTEVPLPTLVDNLMLHVMSPGPALEINMDDDPLTVRVKIDGPTRHHRRRVAQHQTWRDFVIPDLLRPYLQHKYRGRTRTPATCYCPKRALNVHLLDWNEVTPTRLEICACRPAAEQLLAKGYFPCAPKRPSLAFNLGMLEFITLHSTNVAPNVTAWATTLQQYWVRRHVVGNYGDTFRKRLGTALKWYQDLDTRAELAVSQMLQAQSVLGQKRVHDTEDDETAVRKRARVDELHDAIGFERPGASSSPSAIPSEGSPVRTEANTTQLSPGSPPAAELAQGEASLHPAEDEPVERRVTRAATRAANEASRTEGASSDEPSRADANEGKDDGRTATQPAVPREKLTRPSLALRLKCPLCFGGPRPALTYSKAHVILCADGNFQQKRRKSRAQDESHTYPGTRFASEAEVTAMENEVEVKRARPEKTRRRGTARLDESVLNECEESFTAAQERVSKASKGYYSDTGLIALLCRHDRVIYLVNVTTPGERQYYVLSLLRKVMLELPDDWIVGLLYDIACQLSRSIDKHSFLEEFADRFVFGVSVFHAYGHNWACQLVFHPRKRDGFGLSDGEGCERFWSAIRRLIPGLRVSGFYRRLYVLDYQVATIQARGLWNLASWLFKRHNEAKTRRAAATARLDNGAIGAIGRATLAEQWDAQVTAQLKTLPRQSATAGDKALEDIMLALGRLDELRGEQRDARKKLKKVEKLTPAEASEAQTLLCDAEDEIRRTEVAIENMRAALGARASQRWDALRGDAYLRARINARRLRAVIRASIQSHKFEREKVERSFRRHVMQQKEHSQVKDLVHRREKNVAAQVRRFNALVDQMALLAKQGKAPQRKMVLPRRLDSRKLFKLDVDDDIWQEDPGLGPQDEASLPRWQTDQDVKDGIVLLLEERRCTEEVERIEAEIVALAVWWEEEQRSLHVYLEGGEDEEDDFFLAVKERADEHSRMLAAWRSDMGKSPLALKLPAGVQGRVDEVGPGAEDECADEAVDGEEPAKAQSDDDDADDMSSIYTEDGEEEDEPGAEQWDDLDGDAESDTELVPEPKHDTQANSASAPGVSADSTKNVTRVSPEGMDVVTSSGEVQASSSPVHPAHGPDAQSGDAGHESDAGESDASDKSHAREESDAGNHPAVGLALVPGRGRYEIRYRSGRFYCDSVDLRRLDSPVAWLSGDGLAVFAELMLKSSGVTSVDVVHPEVLLNVERLTRATARGDSSDAEVARSLVAKELELTLRPTGSVKWLVLAHVPSPQHWTLVEVRWATRTIHYYDSFSTTGGYAKGVEKRVRGLLKLCGEHFKIEPNAAEWVWVGEQRARRQSNGHDCGPFAAADLVSLLNTDRPSTKKEKEMVQWRREMASTVRAVEAREFIPKRIKATSAPKPKVSLPGDVLDLVTPPGSPV</sequence>
<dbReference type="InterPro" id="IPR040521">
    <property type="entry name" value="KDZ"/>
</dbReference>
<dbReference type="Pfam" id="PF18758">
    <property type="entry name" value="KDZ"/>
    <property type="match status" value="1"/>
</dbReference>
<protein>
    <recommendedName>
        <fullName evidence="9">Ubiquitin-like protease family profile domain-containing protein</fullName>
    </recommendedName>
</protein>
<dbReference type="InterPro" id="IPR003653">
    <property type="entry name" value="Peptidase_C48_C"/>
</dbReference>
<feature type="region of interest" description="Disordered" evidence="4">
    <location>
        <begin position="1474"/>
        <end position="1497"/>
    </location>
</feature>
<dbReference type="EMBL" id="KV426057">
    <property type="protein sequence ID" value="KZV90036.1"/>
    <property type="molecule type" value="Genomic_DNA"/>
</dbReference>